<name>A0A2T7P0F3_POMCA</name>
<evidence type="ECO:0000313" key="5">
    <source>
        <dbReference type="Proteomes" id="UP000245119"/>
    </source>
</evidence>
<feature type="signal peptide" evidence="3">
    <location>
        <begin position="1"/>
        <end position="20"/>
    </location>
</feature>
<feature type="transmembrane region" description="Helical" evidence="2">
    <location>
        <begin position="163"/>
        <end position="186"/>
    </location>
</feature>
<sequence>MAPPPWTYVCILGLISLVINVQPSVQTCTELELQNTKDGKKQMKAKESSLFILSVSFNTRNCHGNWNWSLVKLSSIEKDIHVDLCKFILRERTCNVTTSSSSCTCSGDSFLQFSMRATQGDNKIFIWKWNDPPSKIEEKEIEKEIVLTLFVEASRNNPVVTKVFISCFIVGVILSVLFVLIVKLCYRAKPKGTYDNAVAGSTSQPQLPLNNEGHDPGRNLHQQVSPPSKNQDPDNDYEEVVVLPLSRGPVVRAGAELQLLDKDSAVAIFDVSGDNYVNISFVLSTHTCTYNPQWFRVKVATSTQDHRFPFCTILFQNLTCSVTDHSKECHCVHTDQRLAWVYRKVSPDEKLQILEWTDAQAFGTPKEKIAVFNFSNQQGVGEKTTTCAELQVLDKDLAVAVFDVSGDNYVNISFVLSTHTCTYHPQWFRVKVATSTQDRRFPFCTILFQNLTCSVTDHSKECHCVHTDQRLAWVYRRVSPEEKLQILEWTDAQAFATPKEKIIVFNFLNQAGAESGATLPTITIALATSLPLLLFIIVALVFIIIWRVRVSGQRADNVTVYRSEEETHYCSIGNIEVQCREASKLEKNKPCDDYANTSHTASSTNAQGAELKLDDAAHGVNIFQVTEGSYFNISFKLTTNKYQRAKNERVATKEEDIHHYSTLNHAGQVCEAKVINHTSYTEAASSSQSHCSSSLEATYEPFEQINEYMEPGVKLVLANKKHKDNVVEVNKDSYVNISFVLTTKKCPTKQDWLRVKILKPGESLGTPICTFVFQKGTCTTTDLSLMCNCLSEGQKEGWMYKKVSRSEDSFKLELSTSLESATTQCLFVNVTGHSTEDTMTSGTVEIIGICCALGTFLVVVCGGVIFLKTRKYGGNTGKQTNHGGVIRYQASPSTETTEVRPADQAESSEETKYYEPLFPMDLVLRSLKTQFKSEA</sequence>
<organism evidence="4 5">
    <name type="scientific">Pomacea canaliculata</name>
    <name type="common">Golden apple snail</name>
    <dbReference type="NCBI Taxonomy" id="400727"/>
    <lineage>
        <taxon>Eukaryota</taxon>
        <taxon>Metazoa</taxon>
        <taxon>Spiralia</taxon>
        <taxon>Lophotrochozoa</taxon>
        <taxon>Mollusca</taxon>
        <taxon>Gastropoda</taxon>
        <taxon>Caenogastropoda</taxon>
        <taxon>Architaenioglossa</taxon>
        <taxon>Ampullarioidea</taxon>
        <taxon>Ampullariidae</taxon>
        <taxon>Pomacea</taxon>
    </lineage>
</organism>
<keyword evidence="2" id="KW-0472">Membrane</keyword>
<feature type="compositionally biased region" description="Basic and acidic residues" evidence="1">
    <location>
        <begin position="897"/>
        <end position="913"/>
    </location>
</feature>
<evidence type="ECO:0000256" key="1">
    <source>
        <dbReference type="SAM" id="MobiDB-lite"/>
    </source>
</evidence>
<keyword evidence="3" id="KW-0732">Signal</keyword>
<feature type="region of interest" description="Disordered" evidence="1">
    <location>
        <begin position="883"/>
        <end position="913"/>
    </location>
</feature>
<feature type="transmembrane region" description="Helical" evidence="2">
    <location>
        <begin position="524"/>
        <end position="546"/>
    </location>
</feature>
<reference evidence="4 5" key="1">
    <citation type="submission" date="2018-04" db="EMBL/GenBank/DDBJ databases">
        <title>The genome of golden apple snail Pomacea canaliculata provides insight into stress tolerance and invasive adaptation.</title>
        <authorList>
            <person name="Liu C."/>
            <person name="Liu B."/>
            <person name="Ren Y."/>
            <person name="Zhang Y."/>
            <person name="Wang H."/>
            <person name="Li S."/>
            <person name="Jiang F."/>
            <person name="Yin L."/>
            <person name="Zhang G."/>
            <person name="Qian W."/>
            <person name="Fan W."/>
        </authorList>
    </citation>
    <scope>NUCLEOTIDE SEQUENCE [LARGE SCALE GENOMIC DNA]</scope>
    <source>
        <strain evidence="4">SZHN2017</strain>
        <tissue evidence="4">Muscle</tissue>
    </source>
</reference>
<comment type="caution">
    <text evidence="4">The sequence shown here is derived from an EMBL/GenBank/DDBJ whole genome shotgun (WGS) entry which is preliminary data.</text>
</comment>
<gene>
    <name evidence="4" type="ORF">C0Q70_12056</name>
</gene>
<feature type="compositionally biased region" description="Polar residues" evidence="1">
    <location>
        <begin position="199"/>
        <end position="209"/>
    </location>
</feature>
<dbReference type="Proteomes" id="UP000245119">
    <property type="component" value="Linkage Group LG7"/>
</dbReference>
<evidence type="ECO:0000256" key="2">
    <source>
        <dbReference type="SAM" id="Phobius"/>
    </source>
</evidence>
<feature type="region of interest" description="Disordered" evidence="1">
    <location>
        <begin position="197"/>
        <end position="235"/>
    </location>
</feature>
<keyword evidence="2" id="KW-0812">Transmembrane</keyword>
<keyword evidence="2" id="KW-1133">Transmembrane helix</keyword>
<feature type="transmembrane region" description="Helical" evidence="2">
    <location>
        <begin position="846"/>
        <end position="867"/>
    </location>
</feature>
<dbReference type="EMBL" id="PZQS01000007">
    <property type="protein sequence ID" value="PVD26908.1"/>
    <property type="molecule type" value="Genomic_DNA"/>
</dbReference>
<dbReference type="AlphaFoldDB" id="A0A2T7P0F3"/>
<keyword evidence="5" id="KW-1185">Reference proteome</keyword>
<feature type="compositionally biased region" description="Polar residues" evidence="1">
    <location>
        <begin position="220"/>
        <end position="230"/>
    </location>
</feature>
<evidence type="ECO:0000256" key="3">
    <source>
        <dbReference type="SAM" id="SignalP"/>
    </source>
</evidence>
<proteinExistence type="predicted"/>
<evidence type="ECO:0000313" key="4">
    <source>
        <dbReference type="EMBL" id="PVD26908.1"/>
    </source>
</evidence>
<accession>A0A2T7P0F3</accession>
<protein>
    <submittedName>
        <fullName evidence="4">Uncharacterized protein</fullName>
    </submittedName>
</protein>
<feature type="chain" id="PRO_5015786891" evidence="3">
    <location>
        <begin position="21"/>
        <end position="935"/>
    </location>
</feature>